<proteinExistence type="inferred from homology"/>
<evidence type="ECO:0000256" key="2">
    <source>
        <dbReference type="ARBA" id="ARBA00007812"/>
    </source>
</evidence>
<dbReference type="Pfam" id="PF02776">
    <property type="entry name" value="TPP_enzyme_N"/>
    <property type="match status" value="1"/>
</dbReference>
<dbReference type="CDD" id="cd00568">
    <property type="entry name" value="TPP_enzymes"/>
    <property type="match status" value="1"/>
</dbReference>
<gene>
    <name evidence="8" type="ORF">METZ01_LOCUS90434</name>
</gene>
<dbReference type="GO" id="GO:0000287">
    <property type="term" value="F:magnesium ion binding"/>
    <property type="evidence" value="ECO:0007669"/>
    <property type="project" value="InterPro"/>
</dbReference>
<dbReference type="FunFam" id="3.40.50.970:FF:000007">
    <property type="entry name" value="Acetolactate synthase"/>
    <property type="match status" value="1"/>
</dbReference>
<dbReference type="SUPFAM" id="SSF52467">
    <property type="entry name" value="DHS-like NAD/FAD-binding domain"/>
    <property type="match status" value="1"/>
</dbReference>
<dbReference type="InterPro" id="IPR011766">
    <property type="entry name" value="TPP_enzyme_TPP-bd"/>
</dbReference>
<dbReference type="InterPro" id="IPR000399">
    <property type="entry name" value="TPP-bd_CS"/>
</dbReference>
<reference evidence="8" key="1">
    <citation type="submission" date="2018-05" db="EMBL/GenBank/DDBJ databases">
        <authorList>
            <person name="Lanie J.A."/>
            <person name="Ng W.-L."/>
            <person name="Kazmierczak K.M."/>
            <person name="Andrzejewski T.M."/>
            <person name="Davidsen T.M."/>
            <person name="Wayne K.J."/>
            <person name="Tettelin H."/>
            <person name="Glass J.I."/>
            <person name="Rusch D."/>
            <person name="Podicherti R."/>
            <person name="Tsui H.-C.T."/>
            <person name="Winkler M.E."/>
        </authorList>
    </citation>
    <scope>NUCLEOTIDE SEQUENCE</scope>
</reference>
<dbReference type="GO" id="GO:0005948">
    <property type="term" value="C:acetolactate synthase complex"/>
    <property type="evidence" value="ECO:0007669"/>
    <property type="project" value="TreeGrafter"/>
</dbReference>
<dbReference type="InterPro" id="IPR045229">
    <property type="entry name" value="TPP_enz"/>
</dbReference>
<dbReference type="GO" id="GO:0009099">
    <property type="term" value="P:L-valine biosynthetic process"/>
    <property type="evidence" value="ECO:0007669"/>
    <property type="project" value="TreeGrafter"/>
</dbReference>
<dbReference type="GO" id="GO:0030976">
    <property type="term" value="F:thiamine pyrophosphate binding"/>
    <property type="evidence" value="ECO:0007669"/>
    <property type="project" value="InterPro"/>
</dbReference>
<evidence type="ECO:0000256" key="4">
    <source>
        <dbReference type="RuleBase" id="RU362132"/>
    </source>
</evidence>
<dbReference type="PROSITE" id="PS00187">
    <property type="entry name" value="TPP_ENZYMES"/>
    <property type="match status" value="1"/>
</dbReference>
<evidence type="ECO:0000313" key="8">
    <source>
        <dbReference type="EMBL" id="SVA37580.1"/>
    </source>
</evidence>
<dbReference type="AlphaFoldDB" id="A0A381VB43"/>
<accession>A0A381VB43</accession>
<comment type="cofactor">
    <cofactor evidence="1">
        <name>thiamine diphosphate</name>
        <dbReference type="ChEBI" id="CHEBI:58937"/>
    </cofactor>
</comment>
<dbReference type="GO" id="GO:0050660">
    <property type="term" value="F:flavin adenine dinucleotide binding"/>
    <property type="evidence" value="ECO:0007669"/>
    <property type="project" value="TreeGrafter"/>
</dbReference>
<feature type="domain" description="Thiamine pyrophosphate enzyme N-terminal TPP-binding" evidence="7">
    <location>
        <begin position="11"/>
        <end position="127"/>
    </location>
</feature>
<dbReference type="Gene3D" id="3.40.50.970">
    <property type="match status" value="2"/>
</dbReference>
<dbReference type="GO" id="GO:0003984">
    <property type="term" value="F:acetolactate synthase activity"/>
    <property type="evidence" value="ECO:0007669"/>
    <property type="project" value="TreeGrafter"/>
</dbReference>
<evidence type="ECO:0000259" key="7">
    <source>
        <dbReference type="Pfam" id="PF02776"/>
    </source>
</evidence>
<organism evidence="8">
    <name type="scientific">marine metagenome</name>
    <dbReference type="NCBI Taxonomy" id="408172"/>
    <lineage>
        <taxon>unclassified sequences</taxon>
        <taxon>metagenomes</taxon>
        <taxon>ecological metagenomes</taxon>
    </lineage>
</organism>
<dbReference type="InterPro" id="IPR012001">
    <property type="entry name" value="Thiamin_PyroP_enz_TPP-bd_dom"/>
</dbReference>
<dbReference type="InterPro" id="IPR012000">
    <property type="entry name" value="Thiamin_PyroP_enz_cen_dom"/>
</dbReference>
<keyword evidence="3 4" id="KW-0786">Thiamine pyrophosphate</keyword>
<dbReference type="Gene3D" id="3.40.50.1220">
    <property type="entry name" value="TPP-binding domain"/>
    <property type="match status" value="1"/>
</dbReference>
<evidence type="ECO:0000259" key="5">
    <source>
        <dbReference type="Pfam" id="PF00205"/>
    </source>
</evidence>
<feature type="domain" description="Thiamine pyrophosphate enzyme central" evidence="5">
    <location>
        <begin position="203"/>
        <end position="339"/>
    </location>
</feature>
<dbReference type="GO" id="GO:0009097">
    <property type="term" value="P:isoleucine biosynthetic process"/>
    <property type="evidence" value="ECO:0007669"/>
    <property type="project" value="TreeGrafter"/>
</dbReference>
<dbReference type="SUPFAM" id="SSF52518">
    <property type="entry name" value="Thiamin diphosphate-binding fold (THDP-binding)"/>
    <property type="match status" value="2"/>
</dbReference>
<dbReference type="CDD" id="cd07035">
    <property type="entry name" value="TPP_PYR_POX_like"/>
    <property type="match status" value="1"/>
</dbReference>
<dbReference type="PANTHER" id="PTHR18968:SF13">
    <property type="entry name" value="ACETOLACTATE SYNTHASE CATALYTIC SUBUNIT, MITOCHONDRIAL"/>
    <property type="match status" value="1"/>
</dbReference>
<dbReference type="EMBL" id="UINC01008346">
    <property type="protein sequence ID" value="SVA37580.1"/>
    <property type="molecule type" value="Genomic_DNA"/>
</dbReference>
<evidence type="ECO:0000259" key="6">
    <source>
        <dbReference type="Pfam" id="PF02775"/>
    </source>
</evidence>
<dbReference type="Pfam" id="PF00205">
    <property type="entry name" value="TPP_enzyme_M"/>
    <property type="match status" value="1"/>
</dbReference>
<name>A0A381VB43_9ZZZZ</name>
<dbReference type="Pfam" id="PF02775">
    <property type="entry name" value="TPP_enzyme_C"/>
    <property type="match status" value="1"/>
</dbReference>
<feature type="domain" description="Thiamine pyrophosphate enzyme TPP-binding" evidence="6">
    <location>
        <begin position="400"/>
        <end position="546"/>
    </location>
</feature>
<dbReference type="InterPro" id="IPR029061">
    <property type="entry name" value="THDP-binding"/>
</dbReference>
<protein>
    <recommendedName>
        <fullName evidence="9">Acetolactate synthase</fullName>
    </recommendedName>
</protein>
<comment type="similarity">
    <text evidence="2 4">Belongs to the TPP enzyme family.</text>
</comment>
<dbReference type="InterPro" id="IPR029035">
    <property type="entry name" value="DHS-like_NAD/FAD-binding_dom"/>
</dbReference>
<evidence type="ECO:0000256" key="3">
    <source>
        <dbReference type="ARBA" id="ARBA00023052"/>
    </source>
</evidence>
<sequence length="563" mass="61555">MAKNLKTNYLTGAEAMVKLLDGHGVKYIFGLCGDTSLPFYDALYRLNHSITHILTRDERHASYMADAYARVTGNVGICEGPSGGGATCIIPGVVEANESSIGLISLTSDVPLSSIGHFPLTELNQKELFKPLTKWNEILDNPKNLGNIVRNAFKESTSGRPGACHICFPFDIQKAEISEDDIWTQKEFSKFPALPLSPDPSKIDEIVSEISKSKNPMIICGGAIKNSFAEKELKKLVEKLNIILATSVTGKGTLADTHPNCLGVVGSNGGSISTREVIKKSDLIIFIGCRAGSVTTEKWQYPSSKTKIIHIDIDPKVIGANYKTHIALIADAKLSLIALNKKIKKNDFNGKKTVQAVKQKKFLEFNKLSKINNGLIKPERIVHDLNNLLPENSYIVVDPGTPCPYFAAYYKFSKSGRYFVTNRAHGALGYALPASIGVQIGKPKNKVVSVMGDGSFGFAVGELETAVRLKLPIIFIVISNSVYGWIKAGQKSSFEKRYYSVDFSRTDHAAVASAYGLKSWTVKKPKELKKIILQAIKHKGPSLIDIISQPLQDAKAPVSEWIA</sequence>
<evidence type="ECO:0008006" key="9">
    <source>
        <dbReference type="Google" id="ProtNLM"/>
    </source>
</evidence>
<dbReference type="PANTHER" id="PTHR18968">
    <property type="entry name" value="THIAMINE PYROPHOSPHATE ENZYMES"/>
    <property type="match status" value="1"/>
</dbReference>
<evidence type="ECO:0000256" key="1">
    <source>
        <dbReference type="ARBA" id="ARBA00001964"/>
    </source>
</evidence>